<reference evidence="5 6" key="1">
    <citation type="submission" date="2015-09" db="EMBL/GenBank/DDBJ databases">
        <title>Genome sequence, genome mining and natural product profiling of a biocontrol bacterium Streptomyces malaysiensis F913.</title>
        <authorList>
            <person name="Xu Y."/>
            <person name="Wei J."/>
            <person name="Xie J."/>
            <person name="Li T."/>
            <person name="Zhou Z."/>
        </authorList>
    </citation>
    <scope>NUCLEOTIDE SEQUENCE [LARGE SCALE GENOMIC DNA]</scope>
    <source>
        <strain evidence="5 6">F913</strain>
    </source>
</reference>
<keyword evidence="3" id="KW-0732">Signal</keyword>
<keyword evidence="2" id="KW-0472">Membrane</keyword>
<feature type="region of interest" description="Disordered" evidence="1">
    <location>
        <begin position="439"/>
        <end position="486"/>
    </location>
</feature>
<feature type="chain" id="PRO_5014324738" description="Htaa domain-containing protein" evidence="3">
    <location>
        <begin position="48"/>
        <end position="527"/>
    </location>
</feature>
<comment type="caution">
    <text evidence="5">The sequence shown here is derived from an EMBL/GenBank/DDBJ whole genome shotgun (WGS) entry which is preliminary data.</text>
</comment>
<evidence type="ECO:0000256" key="2">
    <source>
        <dbReference type="SAM" id="Phobius"/>
    </source>
</evidence>
<accession>A0A2J7Z9C4</accession>
<dbReference type="Pfam" id="PF04213">
    <property type="entry name" value="HtaA"/>
    <property type="match status" value="2"/>
</dbReference>
<dbReference type="Proteomes" id="UP000236520">
    <property type="component" value="Unassembled WGS sequence"/>
</dbReference>
<evidence type="ECO:0000313" key="6">
    <source>
        <dbReference type="Proteomes" id="UP000236520"/>
    </source>
</evidence>
<sequence>MTVPPTTSAPRGPAPRRPTAHGALALATAVVAAAALGAAVTALPAHAAPGAAAAPGLELKDGTLEWGVKEGFRKYVTGPIAHGAIEVADGAEQAPDNGPFTFTDGTGTYDTSTHAVDTTFKGKVRFTGHAGALDLTLADLKVRTEGTSGEITADVTTSGTTSDDVALATLDLSGVTPGTGEGGRMTFADIPAKLTADGAKAFNDMYQEGQELDPATLAVTPGAATSPTPSATPTPTRSPSASPTPTAPNPTRTTNGPTEAPATESSGAAPGVVDGNLDWGVKKSFRDYVTGPIAKGKITLTGGAADHEDGYRFPHGEGAYDAGEGSLDAAFDGAVRFTGHEGALDLKFSDLSIEVEGAKGALVADVSSKDRETGEVTDSEDVKVADLATGSALPEPEDGVITLTDVPAALTADGAKAFGGFYAAGDALDPVTVAVSLDEDADLPGGNTGDTGGGDDTGGTDTGGSTTGGGAVTGGSTTGGTGSLATTGTDIPTGALLGGAGAMVVAGTAAVLAAARRRIGAPAPGGS</sequence>
<evidence type="ECO:0000259" key="4">
    <source>
        <dbReference type="Pfam" id="PF04213"/>
    </source>
</evidence>
<protein>
    <recommendedName>
        <fullName evidence="4">Htaa domain-containing protein</fullName>
    </recommendedName>
</protein>
<gene>
    <name evidence="5" type="ORF">SMF913_12879</name>
</gene>
<dbReference type="AlphaFoldDB" id="A0A2J7Z9C4"/>
<dbReference type="RefSeq" id="WP_102934380.1">
    <property type="nucleotide sequence ID" value="NZ_LJIW01000001.1"/>
</dbReference>
<feature type="transmembrane region" description="Helical" evidence="2">
    <location>
        <begin position="495"/>
        <end position="515"/>
    </location>
</feature>
<keyword evidence="2" id="KW-1133">Transmembrane helix</keyword>
<name>A0A2J7Z9C4_STRMQ</name>
<dbReference type="InterPro" id="IPR007331">
    <property type="entry name" value="Htaa"/>
</dbReference>
<evidence type="ECO:0000256" key="1">
    <source>
        <dbReference type="SAM" id="MobiDB-lite"/>
    </source>
</evidence>
<evidence type="ECO:0000256" key="3">
    <source>
        <dbReference type="SAM" id="SignalP"/>
    </source>
</evidence>
<keyword evidence="2" id="KW-0812">Transmembrane</keyword>
<feature type="region of interest" description="Disordered" evidence="1">
    <location>
        <begin position="219"/>
        <end position="274"/>
    </location>
</feature>
<proteinExistence type="predicted"/>
<feature type="domain" description="Htaa" evidence="4">
    <location>
        <begin position="274"/>
        <end position="433"/>
    </location>
</feature>
<feature type="signal peptide" evidence="3">
    <location>
        <begin position="1"/>
        <end position="47"/>
    </location>
</feature>
<feature type="domain" description="Htaa" evidence="4">
    <location>
        <begin position="61"/>
        <end position="217"/>
    </location>
</feature>
<evidence type="ECO:0000313" key="5">
    <source>
        <dbReference type="EMBL" id="PNG96854.1"/>
    </source>
</evidence>
<feature type="compositionally biased region" description="Gly residues" evidence="1">
    <location>
        <begin position="446"/>
        <end position="482"/>
    </location>
</feature>
<organism evidence="5 6">
    <name type="scientific">Streptomyces malaysiensis</name>
    <dbReference type="NCBI Taxonomy" id="92644"/>
    <lineage>
        <taxon>Bacteria</taxon>
        <taxon>Bacillati</taxon>
        <taxon>Actinomycetota</taxon>
        <taxon>Actinomycetes</taxon>
        <taxon>Kitasatosporales</taxon>
        <taxon>Streptomycetaceae</taxon>
        <taxon>Streptomyces</taxon>
        <taxon>Streptomyces violaceusniger group</taxon>
    </lineage>
</organism>
<feature type="compositionally biased region" description="Low complexity" evidence="1">
    <location>
        <begin position="220"/>
        <end position="258"/>
    </location>
</feature>
<dbReference type="EMBL" id="LJIW01000001">
    <property type="protein sequence ID" value="PNG96854.1"/>
    <property type="molecule type" value="Genomic_DNA"/>
</dbReference>
<keyword evidence="6" id="KW-1185">Reference proteome</keyword>